<dbReference type="InterPro" id="IPR022559">
    <property type="entry name" value="SUP-1-like"/>
</dbReference>
<keyword evidence="4" id="KW-1185">Reference proteome</keyword>
<evidence type="ECO:0000313" key="3">
    <source>
        <dbReference type="EMBL" id="CAJ0576324.1"/>
    </source>
</evidence>
<sequence>MASAWCYRYLLIFGSISSVLTQWSIDQVCYSNFYLNSPQPAPIKCPPNDYFSYYECCDGRQELCCRKPRAVLIIILIIVLLCFICLMACCVFGFILRLRRWPKKKKNEDAEAQTSKKASVVETGAQTSSVAPDDEFVMAYAELRETKC</sequence>
<gene>
    <name evidence="3" type="ORF">MSPICULIGERA_LOCUS14619</name>
</gene>
<keyword evidence="2" id="KW-0472">Membrane</keyword>
<proteinExistence type="predicted"/>
<evidence type="ECO:0000256" key="2">
    <source>
        <dbReference type="SAM" id="Phobius"/>
    </source>
</evidence>
<organism evidence="3 4">
    <name type="scientific">Mesorhabditis spiculigera</name>
    <dbReference type="NCBI Taxonomy" id="96644"/>
    <lineage>
        <taxon>Eukaryota</taxon>
        <taxon>Metazoa</taxon>
        <taxon>Ecdysozoa</taxon>
        <taxon>Nematoda</taxon>
        <taxon>Chromadorea</taxon>
        <taxon>Rhabditida</taxon>
        <taxon>Rhabditina</taxon>
        <taxon>Rhabditomorpha</taxon>
        <taxon>Rhabditoidea</taxon>
        <taxon>Rhabditidae</taxon>
        <taxon>Mesorhabditinae</taxon>
        <taxon>Mesorhabditis</taxon>
    </lineage>
</organism>
<dbReference type="Proteomes" id="UP001177023">
    <property type="component" value="Unassembled WGS sequence"/>
</dbReference>
<comment type="caution">
    <text evidence="3">The sequence shown here is derived from an EMBL/GenBank/DDBJ whole genome shotgun (WGS) entry which is preliminary data.</text>
</comment>
<feature type="transmembrane region" description="Helical" evidence="2">
    <location>
        <begin position="7"/>
        <end position="25"/>
    </location>
</feature>
<feature type="region of interest" description="Disordered" evidence="1">
    <location>
        <begin position="108"/>
        <end position="129"/>
    </location>
</feature>
<accession>A0AA36CWQ6</accession>
<reference evidence="3" key="1">
    <citation type="submission" date="2023-06" db="EMBL/GenBank/DDBJ databases">
        <authorList>
            <person name="Delattre M."/>
        </authorList>
    </citation>
    <scope>NUCLEOTIDE SEQUENCE</scope>
    <source>
        <strain evidence="3">AF72</strain>
    </source>
</reference>
<evidence type="ECO:0000313" key="4">
    <source>
        <dbReference type="Proteomes" id="UP001177023"/>
    </source>
</evidence>
<dbReference type="Pfam" id="PF10853">
    <property type="entry name" value="DUF2650"/>
    <property type="match status" value="1"/>
</dbReference>
<feature type="transmembrane region" description="Helical" evidence="2">
    <location>
        <begin position="70"/>
        <end position="96"/>
    </location>
</feature>
<keyword evidence="2" id="KW-0812">Transmembrane</keyword>
<keyword evidence="2" id="KW-1133">Transmembrane helix</keyword>
<feature type="non-terminal residue" evidence="3">
    <location>
        <position position="1"/>
    </location>
</feature>
<dbReference type="AlphaFoldDB" id="A0AA36CWQ6"/>
<name>A0AA36CWQ6_9BILA</name>
<protein>
    <submittedName>
        <fullName evidence="3">Uncharacterized protein</fullName>
    </submittedName>
</protein>
<evidence type="ECO:0000256" key="1">
    <source>
        <dbReference type="SAM" id="MobiDB-lite"/>
    </source>
</evidence>
<dbReference type="EMBL" id="CATQJA010002643">
    <property type="protein sequence ID" value="CAJ0576324.1"/>
    <property type="molecule type" value="Genomic_DNA"/>
</dbReference>